<dbReference type="InterPro" id="IPR027443">
    <property type="entry name" value="IPNS-like_sf"/>
</dbReference>
<organism evidence="5 6">
    <name type="scientific">Cladophialophora chaetospira</name>
    <dbReference type="NCBI Taxonomy" id="386627"/>
    <lineage>
        <taxon>Eukaryota</taxon>
        <taxon>Fungi</taxon>
        <taxon>Dikarya</taxon>
        <taxon>Ascomycota</taxon>
        <taxon>Pezizomycotina</taxon>
        <taxon>Eurotiomycetes</taxon>
        <taxon>Chaetothyriomycetidae</taxon>
        <taxon>Chaetothyriales</taxon>
        <taxon>Herpotrichiellaceae</taxon>
        <taxon>Cladophialophora</taxon>
    </lineage>
</organism>
<keyword evidence="2" id="KW-0560">Oxidoreductase</keyword>
<dbReference type="PANTHER" id="PTHR10209:SF881">
    <property type="entry name" value="FI07970P-RELATED"/>
    <property type="match status" value="1"/>
</dbReference>
<evidence type="ECO:0000256" key="2">
    <source>
        <dbReference type="ARBA" id="ARBA00023002"/>
    </source>
</evidence>
<dbReference type="GO" id="GO:0046872">
    <property type="term" value="F:metal ion binding"/>
    <property type="evidence" value="ECO:0007669"/>
    <property type="project" value="UniProtKB-KW"/>
</dbReference>
<gene>
    <name evidence="5" type="ORF">H2200_010180</name>
</gene>
<dbReference type="SUPFAM" id="SSF51197">
    <property type="entry name" value="Clavaminate synthase-like"/>
    <property type="match status" value="1"/>
</dbReference>
<evidence type="ECO:0000259" key="4">
    <source>
        <dbReference type="Pfam" id="PF14226"/>
    </source>
</evidence>
<dbReference type="Proteomes" id="UP001172673">
    <property type="component" value="Unassembled WGS sequence"/>
</dbReference>
<protein>
    <recommendedName>
        <fullName evidence="4">Non-haem dioxygenase N-terminal domain-containing protein</fullName>
    </recommendedName>
</protein>
<keyword evidence="1" id="KW-0479">Metal-binding</keyword>
<dbReference type="Pfam" id="PF14226">
    <property type="entry name" value="DIOX_N"/>
    <property type="match status" value="1"/>
</dbReference>
<proteinExistence type="predicted"/>
<evidence type="ECO:0000256" key="3">
    <source>
        <dbReference type="ARBA" id="ARBA00023004"/>
    </source>
</evidence>
<dbReference type="Gene3D" id="2.60.120.330">
    <property type="entry name" value="B-lactam Antibiotic, Isopenicillin N Synthase, Chain"/>
    <property type="match status" value="1"/>
</dbReference>
<evidence type="ECO:0000256" key="1">
    <source>
        <dbReference type="ARBA" id="ARBA00022723"/>
    </source>
</evidence>
<name>A0AA38X2B5_9EURO</name>
<accession>A0AA38X2B5</accession>
<evidence type="ECO:0000313" key="6">
    <source>
        <dbReference type="Proteomes" id="UP001172673"/>
    </source>
</evidence>
<reference evidence="5" key="1">
    <citation type="submission" date="2022-10" db="EMBL/GenBank/DDBJ databases">
        <title>Culturing micro-colonial fungi from biological soil crusts in the Mojave desert and describing Neophaeococcomyces mojavensis, and introducing the new genera and species Taxawa tesnikishii.</title>
        <authorList>
            <person name="Kurbessoian T."/>
            <person name="Stajich J.E."/>
        </authorList>
    </citation>
    <scope>NUCLEOTIDE SEQUENCE</scope>
    <source>
        <strain evidence="5">TK_41</strain>
    </source>
</reference>
<feature type="domain" description="Non-haem dioxygenase N-terminal" evidence="4">
    <location>
        <begin position="36"/>
        <end position="106"/>
    </location>
</feature>
<dbReference type="AlphaFoldDB" id="A0AA38X2B5"/>
<comment type="caution">
    <text evidence="5">The sequence shown here is derived from an EMBL/GenBank/DDBJ whole genome shotgun (WGS) entry which is preliminary data.</text>
</comment>
<dbReference type="PANTHER" id="PTHR10209">
    <property type="entry name" value="OXIDOREDUCTASE, 2OG-FE II OXYGENASE FAMILY PROTEIN"/>
    <property type="match status" value="1"/>
</dbReference>
<evidence type="ECO:0000313" key="5">
    <source>
        <dbReference type="EMBL" id="KAJ9605523.1"/>
    </source>
</evidence>
<keyword evidence="3" id="KW-0408">Iron</keyword>
<sequence>MADIFRVSPEGYQEVRTGLGWRKVISPMSTEATTELPVIDLRDITDPDQNRRKAVAKSICDAAASAGFFYVRNHGVPDEVVRSIFVQTKRFFHDLSLEEKMEFDTSATLITMAIIRSIKIRAYLLEPVRCGQL</sequence>
<dbReference type="GO" id="GO:0016491">
    <property type="term" value="F:oxidoreductase activity"/>
    <property type="evidence" value="ECO:0007669"/>
    <property type="project" value="UniProtKB-KW"/>
</dbReference>
<dbReference type="InterPro" id="IPR026992">
    <property type="entry name" value="DIOX_N"/>
</dbReference>
<keyword evidence="6" id="KW-1185">Reference proteome</keyword>
<dbReference type="EMBL" id="JAPDRK010000016">
    <property type="protein sequence ID" value="KAJ9605523.1"/>
    <property type="molecule type" value="Genomic_DNA"/>
</dbReference>